<proteinExistence type="predicted"/>
<gene>
    <name evidence="1" type="ORF">UY3_07989</name>
</gene>
<organism evidence="1 2">
    <name type="scientific">Chelonia mydas</name>
    <name type="common">Green sea-turtle</name>
    <name type="synonym">Chelonia agassizi</name>
    <dbReference type="NCBI Taxonomy" id="8469"/>
    <lineage>
        <taxon>Eukaryota</taxon>
        <taxon>Metazoa</taxon>
        <taxon>Chordata</taxon>
        <taxon>Craniata</taxon>
        <taxon>Vertebrata</taxon>
        <taxon>Euteleostomi</taxon>
        <taxon>Archelosauria</taxon>
        <taxon>Testudinata</taxon>
        <taxon>Testudines</taxon>
        <taxon>Cryptodira</taxon>
        <taxon>Durocryptodira</taxon>
        <taxon>Americhelydia</taxon>
        <taxon>Chelonioidea</taxon>
        <taxon>Cheloniidae</taxon>
        <taxon>Chelonia</taxon>
    </lineage>
</organism>
<dbReference type="AlphaFoldDB" id="M7C352"/>
<accession>M7C352</accession>
<dbReference type="EMBL" id="KB530911">
    <property type="protein sequence ID" value="EMP34852.1"/>
    <property type="molecule type" value="Genomic_DNA"/>
</dbReference>
<evidence type="ECO:0000313" key="1">
    <source>
        <dbReference type="EMBL" id="EMP34852.1"/>
    </source>
</evidence>
<protein>
    <submittedName>
        <fullName evidence="1">Uncharacterized protein</fullName>
    </submittedName>
</protein>
<evidence type="ECO:0000313" key="2">
    <source>
        <dbReference type="Proteomes" id="UP000031443"/>
    </source>
</evidence>
<sequence length="130" mass="15437">MQGTEFSRMEWKSINLIKKLAQIQTDVICRSKRKQMDIIPNGLKVKNPLQLTYYTDYGERLCHTLSKKLRNHLISILYSRQEKIKNELSKLETLIQNQPSTQTSTWLDFTKMRQAIYNTHFTSLQRKKDS</sequence>
<dbReference type="STRING" id="8469.M7C352"/>
<keyword evidence="2" id="KW-1185">Reference proteome</keyword>
<reference evidence="2" key="1">
    <citation type="journal article" date="2013" name="Nat. Genet.">
        <title>The draft genomes of soft-shell turtle and green sea turtle yield insights into the development and evolution of the turtle-specific body plan.</title>
        <authorList>
            <person name="Wang Z."/>
            <person name="Pascual-Anaya J."/>
            <person name="Zadissa A."/>
            <person name="Li W."/>
            <person name="Niimura Y."/>
            <person name="Huang Z."/>
            <person name="Li C."/>
            <person name="White S."/>
            <person name="Xiong Z."/>
            <person name="Fang D."/>
            <person name="Wang B."/>
            <person name="Ming Y."/>
            <person name="Chen Y."/>
            <person name="Zheng Y."/>
            <person name="Kuraku S."/>
            <person name="Pignatelli M."/>
            <person name="Herrero J."/>
            <person name="Beal K."/>
            <person name="Nozawa M."/>
            <person name="Li Q."/>
            <person name="Wang J."/>
            <person name="Zhang H."/>
            <person name="Yu L."/>
            <person name="Shigenobu S."/>
            <person name="Wang J."/>
            <person name="Liu J."/>
            <person name="Flicek P."/>
            <person name="Searle S."/>
            <person name="Wang J."/>
            <person name="Kuratani S."/>
            <person name="Yin Y."/>
            <person name="Aken B."/>
            <person name="Zhang G."/>
            <person name="Irie N."/>
        </authorList>
    </citation>
    <scope>NUCLEOTIDE SEQUENCE [LARGE SCALE GENOMIC DNA]</scope>
</reference>
<dbReference type="Proteomes" id="UP000031443">
    <property type="component" value="Unassembled WGS sequence"/>
</dbReference>
<name>M7C352_CHEMY</name>